<accession>A0A1F4TMF4</accession>
<evidence type="ECO:0000313" key="7">
    <source>
        <dbReference type="EMBL" id="OGC33874.1"/>
    </source>
</evidence>
<keyword evidence="5" id="KW-1133">Transmembrane helix</keyword>
<dbReference type="EMBL" id="MEUF01000053">
    <property type="protein sequence ID" value="OGC33874.1"/>
    <property type="molecule type" value="Genomic_DNA"/>
</dbReference>
<dbReference type="STRING" id="1802583.A2311_02835"/>
<feature type="transmembrane region" description="Helical" evidence="5">
    <location>
        <begin position="83"/>
        <end position="102"/>
    </location>
</feature>
<dbReference type="PANTHER" id="PTHR10434">
    <property type="entry name" value="1-ACYL-SN-GLYCEROL-3-PHOSPHATE ACYLTRANSFERASE"/>
    <property type="match status" value="1"/>
</dbReference>
<dbReference type="AlphaFoldDB" id="A0A1F4TMF4"/>
<evidence type="ECO:0000256" key="1">
    <source>
        <dbReference type="ARBA" id="ARBA00008655"/>
    </source>
</evidence>
<keyword evidence="4" id="KW-1208">Phospholipid metabolism</keyword>
<evidence type="ECO:0000256" key="3">
    <source>
        <dbReference type="ARBA" id="ARBA00023315"/>
    </source>
</evidence>
<feature type="transmembrane region" description="Helical" evidence="5">
    <location>
        <begin position="122"/>
        <end position="141"/>
    </location>
</feature>
<dbReference type="CDD" id="cd07989">
    <property type="entry name" value="LPLAT_AGPAT-like"/>
    <property type="match status" value="1"/>
</dbReference>
<keyword evidence="4" id="KW-0443">Lipid metabolism</keyword>
<dbReference type="GO" id="GO:0016020">
    <property type="term" value="C:membrane"/>
    <property type="evidence" value="ECO:0007669"/>
    <property type="project" value="InterPro"/>
</dbReference>
<evidence type="ECO:0000256" key="4">
    <source>
        <dbReference type="RuleBase" id="RU361267"/>
    </source>
</evidence>
<dbReference type="Pfam" id="PF01553">
    <property type="entry name" value="Acyltransferase"/>
    <property type="match status" value="1"/>
</dbReference>
<dbReference type="Proteomes" id="UP000178951">
    <property type="component" value="Unassembled WGS sequence"/>
</dbReference>
<evidence type="ECO:0000256" key="2">
    <source>
        <dbReference type="ARBA" id="ARBA00022679"/>
    </source>
</evidence>
<keyword evidence="2 4" id="KW-0808">Transferase</keyword>
<comment type="caution">
    <text evidence="7">The sequence shown here is derived from an EMBL/GenBank/DDBJ whole genome shotgun (WGS) entry which is preliminary data.</text>
</comment>
<dbReference type="EC" id="2.3.1.51" evidence="4"/>
<dbReference type="SUPFAM" id="SSF69593">
    <property type="entry name" value="Glycerol-3-phosphate (1)-acyltransferase"/>
    <property type="match status" value="1"/>
</dbReference>
<keyword evidence="4" id="KW-0444">Lipid biosynthesis</keyword>
<dbReference type="InterPro" id="IPR002123">
    <property type="entry name" value="Plipid/glycerol_acylTrfase"/>
</dbReference>
<reference evidence="7 8" key="1">
    <citation type="journal article" date="2016" name="Nat. Commun.">
        <title>Thousands of microbial genomes shed light on interconnected biogeochemical processes in an aquifer system.</title>
        <authorList>
            <person name="Anantharaman K."/>
            <person name="Brown C.T."/>
            <person name="Hug L.A."/>
            <person name="Sharon I."/>
            <person name="Castelle C.J."/>
            <person name="Probst A.J."/>
            <person name="Thomas B.C."/>
            <person name="Singh A."/>
            <person name="Wilkins M.J."/>
            <person name="Karaoz U."/>
            <person name="Brodie E.L."/>
            <person name="Williams K.H."/>
            <person name="Hubbard S.S."/>
            <person name="Banfield J.F."/>
        </authorList>
    </citation>
    <scope>NUCLEOTIDE SEQUENCE [LARGE SCALE GENOMIC DNA]</scope>
</reference>
<sequence>MRPDISGLYKLCDSPIGLISIIYFRNISLPISAKVCILVYMIVARAVHSIFLYLLAAATYILGTTIAICFVPLAKKPTRPFQIAARWWAKLLLFFSGVRITTNNLSAVPTDRPLIIAVNHQSMADIIILLATVPVFFRFAIKKELFSIPVFGWYLRAAGYFPIDRASILSGYSVLKKMTKIMADGDSILIFPEGTRSRDGSLGAFRRASLLAAQKTGAPVLPVALSGSFDIVPRHTYFVKPTKVKVSFGHLVAFDDEEAYDKKVEEVRSFIAENL</sequence>
<dbReference type="GO" id="GO:0003841">
    <property type="term" value="F:1-acylglycerol-3-phosphate O-acyltransferase activity"/>
    <property type="evidence" value="ECO:0007669"/>
    <property type="project" value="UniProtKB-UniRule"/>
</dbReference>
<organism evidence="7 8">
    <name type="scientific">candidate division WOR-1 bacterium RIFOXYB2_FULL_48_7</name>
    <dbReference type="NCBI Taxonomy" id="1802583"/>
    <lineage>
        <taxon>Bacteria</taxon>
        <taxon>Bacillati</taxon>
        <taxon>Saganbacteria</taxon>
    </lineage>
</organism>
<keyword evidence="4" id="KW-0594">Phospholipid biosynthesis</keyword>
<dbReference type="InterPro" id="IPR004552">
    <property type="entry name" value="AGP_acyltrans"/>
</dbReference>
<keyword evidence="5" id="KW-0812">Transmembrane</keyword>
<dbReference type="NCBIfam" id="TIGR00530">
    <property type="entry name" value="AGP_acyltrn"/>
    <property type="match status" value="1"/>
</dbReference>
<dbReference type="PANTHER" id="PTHR10434:SF11">
    <property type="entry name" value="1-ACYL-SN-GLYCEROL-3-PHOSPHATE ACYLTRANSFERASE"/>
    <property type="match status" value="1"/>
</dbReference>
<evidence type="ECO:0000259" key="6">
    <source>
        <dbReference type="SMART" id="SM00563"/>
    </source>
</evidence>
<name>A0A1F4TMF4_UNCSA</name>
<dbReference type="GO" id="GO:0006654">
    <property type="term" value="P:phosphatidic acid biosynthetic process"/>
    <property type="evidence" value="ECO:0007669"/>
    <property type="project" value="TreeGrafter"/>
</dbReference>
<feature type="transmembrane region" description="Helical" evidence="5">
    <location>
        <begin position="21"/>
        <end position="44"/>
    </location>
</feature>
<feature type="transmembrane region" description="Helical" evidence="5">
    <location>
        <begin position="50"/>
        <end position="71"/>
    </location>
</feature>
<gene>
    <name evidence="7" type="ORF">A2311_02835</name>
</gene>
<proteinExistence type="inferred from homology"/>
<protein>
    <recommendedName>
        <fullName evidence="4">1-acyl-sn-glycerol-3-phosphate acyltransferase</fullName>
        <ecNumber evidence="4">2.3.1.51</ecNumber>
    </recommendedName>
</protein>
<dbReference type="SMART" id="SM00563">
    <property type="entry name" value="PlsC"/>
    <property type="match status" value="1"/>
</dbReference>
<evidence type="ECO:0000256" key="5">
    <source>
        <dbReference type="SAM" id="Phobius"/>
    </source>
</evidence>
<keyword evidence="5" id="KW-0472">Membrane</keyword>
<comment type="domain">
    <text evidence="4">The HXXXXD motif is essential for acyltransferase activity and may constitute the binding site for the phosphate moiety of the glycerol-3-phosphate.</text>
</comment>
<keyword evidence="3 4" id="KW-0012">Acyltransferase</keyword>
<comment type="catalytic activity">
    <reaction evidence="4">
        <text>a 1-acyl-sn-glycero-3-phosphate + an acyl-CoA = a 1,2-diacyl-sn-glycero-3-phosphate + CoA</text>
        <dbReference type="Rhea" id="RHEA:19709"/>
        <dbReference type="ChEBI" id="CHEBI:57287"/>
        <dbReference type="ChEBI" id="CHEBI:57970"/>
        <dbReference type="ChEBI" id="CHEBI:58342"/>
        <dbReference type="ChEBI" id="CHEBI:58608"/>
        <dbReference type="EC" id="2.3.1.51"/>
    </reaction>
</comment>
<comment type="similarity">
    <text evidence="1 4">Belongs to the 1-acyl-sn-glycerol-3-phosphate acyltransferase family.</text>
</comment>
<evidence type="ECO:0000313" key="8">
    <source>
        <dbReference type="Proteomes" id="UP000178951"/>
    </source>
</evidence>
<feature type="domain" description="Phospholipid/glycerol acyltransferase" evidence="6">
    <location>
        <begin position="114"/>
        <end position="228"/>
    </location>
</feature>